<evidence type="ECO:0000313" key="9">
    <source>
        <dbReference type="EMBL" id="GAA4315240.1"/>
    </source>
</evidence>
<feature type="domain" description="PAS" evidence="7">
    <location>
        <begin position="11"/>
        <end position="82"/>
    </location>
</feature>
<evidence type="ECO:0000256" key="4">
    <source>
        <dbReference type="ARBA" id="ARBA00022679"/>
    </source>
</evidence>
<dbReference type="PROSITE" id="PS50113">
    <property type="entry name" value="PAC"/>
    <property type="match status" value="2"/>
</dbReference>
<accession>A0ABP8G1U1</accession>
<comment type="caution">
    <text evidence="9">The sequence shown here is derived from an EMBL/GenBank/DDBJ whole genome shotgun (WGS) entry which is preliminary data.</text>
</comment>
<protein>
    <recommendedName>
        <fullName evidence="2">histidine kinase</fullName>
        <ecNumber evidence="2">2.7.13.3</ecNumber>
    </recommendedName>
</protein>
<evidence type="ECO:0000256" key="3">
    <source>
        <dbReference type="ARBA" id="ARBA00022553"/>
    </source>
</evidence>
<dbReference type="Proteomes" id="UP001500582">
    <property type="component" value="Unassembled WGS sequence"/>
</dbReference>
<feature type="domain" description="PAS" evidence="7">
    <location>
        <begin position="268"/>
        <end position="338"/>
    </location>
</feature>
<dbReference type="InterPro" id="IPR001610">
    <property type="entry name" value="PAC"/>
</dbReference>
<dbReference type="PANTHER" id="PTHR43304:SF1">
    <property type="entry name" value="PAC DOMAIN-CONTAINING PROTEIN"/>
    <property type="match status" value="1"/>
</dbReference>
<dbReference type="PROSITE" id="PS50109">
    <property type="entry name" value="HIS_KIN"/>
    <property type="match status" value="1"/>
</dbReference>
<keyword evidence="3" id="KW-0597">Phosphoprotein</keyword>
<dbReference type="InterPro" id="IPR005467">
    <property type="entry name" value="His_kinase_dom"/>
</dbReference>
<dbReference type="Pfam" id="PF02518">
    <property type="entry name" value="HATPase_c"/>
    <property type="match status" value="1"/>
</dbReference>
<dbReference type="PRINTS" id="PR00344">
    <property type="entry name" value="BCTRLSENSOR"/>
</dbReference>
<dbReference type="SMART" id="SM00387">
    <property type="entry name" value="HATPase_c"/>
    <property type="match status" value="1"/>
</dbReference>
<dbReference type="SMART" id="SM00086">
    <property type="entry name" value="PAC"/>
    <property type="match status" value="3"/>
</dbReference>
<proteinExistence type="predicted"/>
<organism evidence="9 10">
    <name type="scientific">Mucilaginibacter gynuensis</name>
    <dbReference type="NCBI Taxonomy" id="1302236"/>
    <lineage>
        <taxon>Bacteria</taxon>
        <taxon>Pseudomonadati</taxon>
        <taxon>Bacteroidota</taxon>
        <taxon>Sphingobacteriia</taxon>
        <taxon>Sphingobacteriales</taxon>
        <taxon>Sphingobacteriaceae</taxon>
        <taxon>Mucilaginibacter</taxon>
    </lineage>
</organism>
<feature type="domain" description="PAC" evidence="8">
    <location>
        <begin position="87"/>
        <end position="140"/>
    </location>
</feature>
<comment type="catalytic activity">
    <reaction evidence="1">
        <text>ATP + protein L-histidine = ADP + protein N-phospho-L-histidine.</text>
        <dbReference type="EC" id="2.7.13.3"/>
    </reaction>
</comment>
<dbReference type="Gene3D" id="3.30.450.20">
    <property type="entry name" value="PAS domain"/>
    <property type="match status" value="3"/>
</dbReference>
<dbReference type="PROSITE" id="PS50112">
    <property type="entry name" value="PAS"/>
    <property type="match status" value="2"/>
</dbReference>
<dbReference type="InterPro" id="IPR052162">
    <property type="entry name" value="Sensor_kinase/Photoreceptor"/>
</dbReference>
<dbReference type="InterPro" id="IPR036890">
    <property type="entry name" value="HATPase_C_sf"/>
</dbReference>
<dbReference type="SMART" id="SM00091">
    <property type="entry name" value="PAS"/>
    <property type="match status" value="2"/>
</dbReference>
<dbReference type="NCBIfam" id="TIGR00229">
    <property type="entry name" value="sensory_box"/>
    <property type="match status" value="2"/>
</dbReference>
<dbReference type="InterPro" id="IPR000700">
    <property type="entry name" value="PAS-assoc_C"/>
</dbReference>
<name>A0ABP8G1U1_9SPHI</name>
<evidence type="ECO:0000259" key="6">
    <source>
        <dbReference type="PROSITE" id="PS50109"/>
    </source>
</evidence>
<reference evidence="10" key="1">
    <citation type="journal article" date="2019" name="Int. J. Syst. Evol. Microbiol.">
        <title>The Global Catalogue of Microorganisms (GCM) 10K type strain sequencing project: providing services to taxonomists for standard genome sequencing and annotation.</title>
        <authorList>
            <consortium name="The Broad Institute Genomics Platform"/>
            <consortium name="The Broad Institute Genome Sequencing Center for Infectious Disease"/>
            <person name="Wu L."/>
            <person name="Ma J."/>
        </authorList>
    </citation>
    <scope>NUCLEOTIDE SEQUENCE [LARGE SCALE GENOMIC DNA]</scope>
    <source>
        <strain evidence="10">JCM 17705</strain>
    </source>
</reference>
<evidence type="ECO:0000256" key="5">
    <source>
        <dbReference type="ARBA" id="ARBA00022777"/>
    </source>
</evidence>
<dbReference type="InterPro" id="IPR035965">
    <property type="entry name" value="PAS-like_dom_sf"/>
</dbReference>
<dbReference type="SUPFAM" id="SSF55874">
    <property type="entry name" value="ATPase domain of HSP90 chaperone/DNA topoisomerase II/histidine kinase"/>
    <property type="match status" value="1"/>
</dbReference>
<dbReference type="SUPFAM" id="SSF55785">
    <property type="entry name" value="PYP-like sensor domain (PAS domain)"/>
    <property type="match status" value="3"/>
</dbReference>
<evidence type="ECO:0000313" key="10">
    <source>
        <dbReference type="Proteomes" id="UP001500582"/>
    </source>
</evidence>
<dbReference type="RefSeq" id="WP_345210081.1">
    <property type="nucleotide sequence ID" value="NZ_BAABFT010000002.1"/>
</dbReference>
<dbReference type="Gene3D" id="3.30.565.10">
    <property type="entry name" value="Histidine kinase-like ATPase, C-terminal domain"/>
    <property type="match status" value="1"/>
</dbReference>
<dbReference type="PANTHER" id="PTHR43304">
    <property type="entry name" value="PHYTOCHROME-LIKE PROTEIN CPH1"/>
    <property type="match status" value="1"/>
</dbReference>
<feature type="domain" description="Histidine kinase" evidence="6">
    <location>
        <begin position="412"/>
        <end position="622"/>
    </location>
</feature>
<dbReference type="InterPro" id="IPR000014">
    <property type="entry name" value="PAS"/>
</dbReference>
<evidence type="ECO:0000259" key="7">
    <source>
        <dbReference type="PROSITE" id="PS50112"/>
    </source>
</evidence>
<feature type="domain" description="PAC" evidence="8">
    <location>
        <begin position="342"/>
        <end position="394"/>
    </location>
</feature>
<keyword evidence="5" id="KW-0418">Kinase</keyword>
<sequence length="622" mass="70452">MTVYSIEPHNNERLYKTLVNDVLAGTWNWDIKANYLYVSPSLKAMIGYGEDELVEFATWRDIMHPDDIAIVDEALKAHFNSKGEIAYSPDVRYYHKNGSIVWVTCTGRVIEWGENGQPLRMVGVHIDITKYKVIEQKLKKTKDLLNKTNLSVSLGGWEFDVANNKLAWTRVTKQIHEVPFNYEPSVDDALGFYKEGLGREALRKGVEGAMATGKSYDTEALLITTTGREVWVRTIGNAEFEDGKCVRLFGTLQNIDEEMKIKLELQSSEARFKGAFENSTIGMALVSPEGKWLKVNQNLISCLGYTEDELNQITFQDITHPEDLEKDLDLLNKLIKGEVHHYQMEKRYFHKNGSVIWALLSVSLVRDERGNPLHFVSQIQDITDKKLQEEQIKATLDVVNHQNERLLNFAYIVSHNLRTHSGNFQSLIDMVNDPETEPDEKTHLLKLLQNVSTQLSDTIVNLNDVVSIQTSNLKKASINLNSYIERTIDVVAGDVSKHRVIIKNNVDPAAEVLYHPAYLESILLNFVTNSIRYRHPERQPEIIINLTDTVGGRVLTVADNGLGIDLARHGKNLFGMYKTFHGNKEARGVGLFITKSQVEAMGGKIDVESKVDEGTTFRVFVS</sequence>
<dbReference type="Pfam" id="PF08447">
    <property type="entry name" value="PAS_3"/>
    <property type="match status" value="2"/>
</dbReference>
<dbReference type="InterPro" id="IPR004358">
    <property type="entry name" value="Sig_transdc_His_kin-like_C"/>
</dbReference>
<dbReference type="InterPro" id="IPR003594">
    <property type="entry name" value="HATPase_dom"/>
</dbReference>
<dbReference type="InterPro" id="IPR013655">
    <property type="entry name" value="PAS_fold_3"/>
</dbReference>
<dbReference type="CDD" id="cd00130">
    <property type="entry name" value="PAS"/>
    <property type="match status" value="2"/>
</dbReference>
<evidence type="ECO:0000259" key="8">
    <source>
        <dbReference type="PROSITE" id="PS50113"/>
    </source>
</evidence>
<evidence type="ECO:0000256" key="2">
    <source>
        <dbReference type="ARBA" id="ARBA00012438"/>
    </source>
</evidence>
<dbReference type="EMBL" id="BAABFT010000002">
    <property type="protein sequence ID" value="GAA4315240.1"/>
    <property type="molecule type" value="Genomic_DNA"/>
</dbReference>
<dbReference type="EC" id="2.7.13.3" evidence="2"/>
<keyword evidence="10" id="KW-1185">Reference proteome</keyword>
<keyword evidence="4" id="KW-0808">Transferase</keyword>
<evidence type="ECO:0000256" key="1">
    <source>
        <dbReference type="ARBA" id="ARBA00000085"/>
    </source>
</evidence>
<gene>
    <name evidence="9" type="ORF">GCM10023149_11760</name>
</gene>